<reference evidence="2 3" key="1">
    <citation type="journal article" date="2024" name="G3 (Bethesda)">
        <title>Genome assembly of Hibiscus sabdariffa L. provides insights into metabolisms of medicinal natural products.</title>
        <authorList>
            <person name="Kim T."/>
        </authorList>
    </citation>
    <scope>NUCLEOTIDE SEQUENCE [LARGE SCALE GENOMIC DNA]</scope>
    <source>
        <strain evidence="2">TK-2024</strain>
        <tissue evidence="2">Old leaves</tissue>
    </source>
</reference>
<proteinExistence type="predicted"/>
<dbReference type="Proteomes" id="UP001396334">
    <property type="component" value="Unassembled WGS sequence"/>
</dbReference>
<keyword evidence="3" id="KW-1185">Reference proteome</keyword>
<name>A0ABR1ZLV9_9ROSI</name>
<gene>
    <name evidence="2" type="ORF">V6N11_063478</name>
</gene>
<feature type="compositionally biased region" description="Polar residues" evidence="1">
    <location>
        <begin position="75"/>
        <end position="89"/>
    </location>
</feature>
<feature type="region of interest" description="Disordered" evidence="1">
    <location>
        <begin position="60"/>
        <end position="101"/>
    </location>
</feature>
<evidence type="ECO:0000256" key="1">
    <source>
        <dbReference type="SAM" id="MobiDB-lite"/>
    </source>
</evidence>
<organism evidence="2 3">
    <name type="scientific">Hibiscus sabdariffa</name>
    <name type="common">roselle</name>
    <dbReference type="NCBI Taxonomy" id="183260"/>
    <lineage>
        <taxon>Eukaryota</taxon>
        <taxon>Viridiplantae</taxon>
        <taxon>Streptophyta</taxon>
        <taxon>Embryophyta</taxon>
        <taxon>Tracheophyta</taxon>
        <taxon>Spermatophyta</taxon>
        <taxon>Magnoliopsida</taxon>
        <taxon>eudicotyledons</taxon>
        <taxon>Gunneridae</taxon>
        <taxon>Pentapetalae</taxon>
        <taxon>rosids</taxon>
        <taxon>malvids</taxon>
        <taxon>Malvales</taxon>
        <taxon>Malvaceae</taxon>
        <taxon>Malvoideae</taxon>
        <taxon>Hibiscus</taxon>
    </lineage>
</organism>
<comment type="caution">
    <text evidence="2">The sequence shown here is derived from an EMBL/GenBank/DDBJ whole genome shotgun (WGS) entry which is preliminary data.</text>
</comment>
<dbReference type="EMBL" id="JBBPBN010000936">
    <property type="protein sequence ID" value="KAK8481212.1"/>
    <property type="molecule type" value="Genomic_DNA"/>
</dbReference>
<sequence>MSQKGSFNSLSGYWVSHKLDNSIGLSHHLGHASRAIGGTNCLVDFDEPMGFENEEDIMTLPDGSKRQRVQAFPSVVSSHSDSTEVSPSLSAGLRPQASRQP</sequence>
<protein>
    <submittedName>
        <fullName evidence="2">Uncharacterized protein</fullName>
    </submittedName>
</protein>
<evidence type="ECO:0000313" key="2">
    <source>
        <dbReference type="EMBL" id="KAK8481212.1"/>
    </source>
</evidence>
<evidence type="ECO:0000313" key="3">
    <source>
        <dbReference type="Proteomes" id="UP001396334"/>
    </source>
</evidence>
<accession>A0ABR1ZLV9</accession>